<keyword evidence="6 11" id="KW-0963">Cytoplasm</keyword>
<evidence type="ECO:0000256" key="11">
    <source>
        <dbReference type="HAMAP-Rule" id="MF_00493"/>
    </source>
</evidence>
<evidence type="ECO:0000256" key="8">
    <source>
        <dbReference type="ARBA" id="ARBA00023126"/>
    </source>
</evidence>
<dbReference type="PANTHER" id="PTHR10683">
    <property type="entry name" value="TRANSALDOLASE"/>
    <property type="match status" value="1"/>
</dbReference>
<evidence type="ECO:0000256" key="1">
    <source>
        <dbReference type="ARBA" id="ARBA00003518"/>
    </source>
</evidence>
<comment type="catalytic activity">
    <reaction evidence="10 11">
        <text>D-sedoheptulose 7-phosphate + D-glyceraldehyde 3-phosphate = D-erythrose 4-phosphate + beta-D-fructose 6-phosphate</text>
        <dbReference type="Rhea" id="RHEA:17053"/>
        <dbReference type="ChEBI" id="CHEBI:16897"/>
        <dbReference type="ChEBI" id="CHEBI:57483"/>
        <dbReference type="ChEBI" id="CHEBI:57634"/>
        <dbReference type="ChEBI" id="CHEBI:59776"/>
        <dbReference type="EC" id="2.2.1.2"/>
    </reaction>
</comment>
<comment type="function">
    <text evidence="1 11">Transaldolase is important for the balance of metabolites in the pentose-phosphate pathway.</text>
</comment>
<evidence type="ECO:0000313" key="13">
    <source>
        <dbReference type="Proteomes" id="UP000295066"/>
    </source>
</evidence>
<dbReference type="InterPro" id="IPR004732">
    <property type="entry name" value="Transaldolase_2"/>
</dbReference>
<accession>A0A4R8M3U4</accession>
<dbReference type="GO" id="GO:0006098">
    <property type="term" value="P:pentose-phosphate shunt"/>
    <property type="evidence" value="ECO:0007669"/>
    <property type="project" value="UniProtKB-UniRule"/>
</dbReference>
<feature type="active site" description="Schiff-base intermediate with substrate" evidence="11">
    <location>
        <position position="141"/>
    </location>
</feature>
<evidence type="ECO:0000256" key="10">
    <source>
        <dbReference type="ARBA" id="ARBA00048810"/>
    </source>
</evidence>
<dbReference type="GO" id="GO:0005975">
    <property type="term" value="P:carbohydrate metabolic process"/>
    <property type="evidence" value="ECO:0007669"/>
    <property type="project" value="InterPro"/>
</dbReference>
<evidence type="ECO:0000256" key="3">
    <source>
        <dbReference type="ARBA" id="ARBA00004857"/>
    </source>
</evidence>
<dbReference type="InterPro" id="IPR013785">
    <property type="entry name" value="Aldolase_TIM"/>
</dbReference>
<dbReference type="CDD" id="cd00955">
    <property type="entry name" value="Transaldolase_like"/>
    <property type="match status" value="1"/>
</dbReference>
<keyword evidence="9 11" id="KW-0704">Schiff base</keyword>
<dbReference type="HAMAP" id="MF_00493">
    <property type="entry name" value="Transaldolase_2"/>
    <property type="match status" value="1"/>
</dbReference>
<dbReference type="OrthoDB" id="140919at2"/>
<dbReference type="EMBL" id="SORI01000010">
    <property type="protein sequence ID" value="TDY59879.1"/>
    <property type="molecule type" value="Genomic_DNA"/>
</dbReference>
<dbReference type="RefSeq" id="WP_133957723.1">
    <property type="nucleotide sequence ID" value="NZ_SORI01000010.1"/>
</dbReference>
<sequence length="367" mass="39434">MTRENSIFGALALGQSIWCDFLSRELLRSGKLDEMIEAGVRGVTTNPSIFENAIGKTSDYDGDILSLVRQGKNREEIYTSLTVADVREAADRFLPVYNESAGRDGFVSLEVSPLLAHDAEGTVSEAQTLARLTEKKNVMIKIPATPEGMKAIRRCIALGINVNATLIFSREQYGEVAEAFIAGLEDRSAEGKPVSGIASVASLFVSRVDTAVDKLLASGNCGGSLAGKIAVDNARAVYMDFETLFSGLRWRSLEEKGAQVQRPLWASTGTKNPGYSPTLYVDSLIGPHTVNTIPPATLEAFLATGTVGMTVSSDREGLKHRLGELKALGISLDEVTGRLLKEGLDAFEKAYILLLEGIEKKGQSLSG</sequence>
<gene>
    <name evidence="11" type="primary">tal</name>
    <name evidence="12" type="ORF">C8D99_1105</name>
</gene>
<dbReference type="SUPFAM" id="SSF51569">
    <property type="entry name" value="Aldolase"/>
    <property type="match status" value="1"/>
</dbReference>
<keyword evidence="7 11" id="KW-0808">Transferase</keyword>
<name>A0A4R8M3U4_9BACT</name>
<dbReference type="AlphaFoldDB" id="A0A4R8M3U4"/>
<dbReference type="NCBIfam" id="NF002881">
    <property type="entry name" value="PRK03343.1"/>
    <property type="match status" value="1"/>
</dbReference>
<dbReference type="PANTHER" id="PTHR10683:SF31">
    <property type="entry name" value="TRANSALDOLASE"/>
    <property type="match status" value="1"/>
</dbReference>
<dbReference type="GO" id="GO:0005737">
    <property type="term" value="C:cytoplasm"/>
    <property type="evidence" value="ECO:0007669"/>
    <property type="project" value="UniProtKB-SubCell"/>
</dbReference>
<dbReference type="PIRSF" id="PIRSF036915">
    <property type="entry name" value="Trnald_Bac_Plnt"/>
    <property type="match status" value="1"/>
</dbReference>
<evidence type="ECO:0000313" key="12">
    <source>
        <dbReference type="EMBL" id="TDY59879.1"/>
    </source>
</evidence>
<comment type="similarity">
    <text evidence="4 11">Belongs to the transaldolase family. Type 2 subfamily.</text>
</comment>
<dbReference type="UniPathway" id="UPA00115">
    <property type="reaction ID" value="UER00414"/>
</dbReference>
<evidence type="ECO:0000256" key="6">
    <source>
        <dbReference type="ARBA" id="ARBA00022490"/>
    </source>
</evidence>
<comment type="subcellular location">
    <subcellularLocation>
        <location evidence="2 11">Cytoplasm</location>
    </subcellularLocation>
</comment>
<dbReference type="GO" id="GO:0004801">
    <property type="term" value="F:transaldolase activity"/>
    <property type="evidence" value="ECO:0007669"/>
    <property type="project" value="UniProtKB-UniRule"/>
</dbReference>
<evidence type="ECO:0000256" key="2">
    <source>
        <dbReference type="ARBA" id="ARBA00004496"/>
    </source>
</evidence>
<evidence type="ECO:0000256" key="4">
    <source>
        <dbReference type="ARBA" id="ARBA00008426"/>
    </source>
</evidence>
<dbReference type="Proteomes" id="UP000295066">
    <property type="component" value="Unassembled WGS sequence"/>
</dbReference>
<reference evidence="12 13" key="1">
    <citation type="submission" date="2019-03" db="EMBL/GenBank/DDBJ databases">
        <title>Genomic Encyclopedia of Type Strains, Phase IV (KMG-IV): sequencing the most valuable type-strain genomes for metagenomic binning, comparative biology and taxonomic classification.</title>
        <authorList>
            <person name="Goeker M."/>
        </authorList>
    </citation>
    <scope>NUCLEOTIDE SEQUENCE [LARGE SCALE GENOMIC DNA]</scope>
    <source>
        <strain evidence="12 13">DSM 25964</strain>
    </source>
</reference>
<dbReference type="Gene3D" id="3.20.20.70">
    <property type="entry name" value="Aldolase class I"/>
    <property type="match status" value="1"/>
</dbReference>
<proteinExistence type="inferred from homology"/>
<evidence type="ECO:0000256" key="5">
    <source>
        <dbReference type="ARBA" id="ARBA00013151"/>
    </source>
</evidence>
<evidence type="ECO:0000256" key="9">
    <source>
        <dbReference type="ARBA" id="ARBA00023270"/>
    </source>
</evidence>
<organism evidence="12 13">
    <name type="scientific">Aminivibrio pyruvatiphilus</name>
    <dbReference type="NCBI Taxonomy" id="1005740"/>
    <lineage>
        <taxon>Bacteria</taxon>
        <taxon>Thermotogati</taxon>
        <taxon>Synergistota</taxon>
        <taxon>Synergistia</taxon>
        <taxon>Synergistales</taxon>
        <taxon>Aminobacteriaceae</taxon>
        <taxon>Aminivibrio</taxon>
    </lineage>
</organism>
<dbReference type="PROSITE" id="PS01054">
    <property type="entry name" value="TRANSALDOLASE_1"/>
    <property type="match status" value="1"/>
</dbReference>
<dbReference type="EC" id="2.2.1.2" evidence="5 11"/>
<keyword evidence="8 11" id="KW-0570">Pentose shunt</keyword>
<comment type="pathway">
    <text evidence="3 11">Carbohydrate degradation; pentose phosphate pathway; D-glyceraldehyde 3-phosphate and beta-D-fructose 6-phosphate from D-ribose 5-phosphate and D-xylulose 5-phosphate (non-oxidative stage): step 2/3.</text>
</comment>
<dbReference type="NCBIfam" id="TIGR00876">
    <property type="entry name" value="tal_mycobact"/>
    <property type="match status" value="1"/>
</dbReference>
<evidence type="ECO:0000256" key="7">
    <source>
        <dbReference type="ARBA" id="ARBA00022679"/>
    </source>
</evidence>
<comment type="caution">
    <text evidence="12">The sequence shown here is derived from an EMBL/GenBank/DDBJ whole genome shotgun (WGS) entry which is preliminary data.</text>
</comment>
<dbReference type="InterPro" id="IPR001585">
    <property type="entry name" value="TAL/FSA"/>
</dbReference>
<dbReference type="Pfam" id="PF00923">
    <property type="entry name" value="TAL_FSA"/>
    <property type="match status" value="1"/>
</dbReference>
<keyword evidence="13" id="KW-1185">Reference proteome</keyword>
<dbReference type="InterPro" id="IPR018225">
    <property type="entry name" value="Transaldolase_AS"/>
</dbReference>
<protein>
    <recommendedName>
        <fullName evidence="5 11">Transaldolase</fullName>
        <ecNumber evidence="5 11">2.2.1.2</ecNumber>
    </recommendedName>
</protein>